<dbReference type="RefSeq" id="WP_066508680.1">
    <property type="nucleotide sequence ID" value="NZ_LNCU01000074.1"/>
</dbReference>
<dbReference type="InterPro" id="IPR002575">
    <property type="entry name" value="Aminoglycoside_PTrfase"/>
</dbReference>
<dbReference type="Gene3D" id="3.90.1200.10">
    <property type="match status" value="1"/>
</dbReference>
<sequence>MQGSLGEKINQGGTADIHAWAPGQVVKLFKEGFPPRLGQQEARMTQAVFAAGVPAPEVFGEVTLDGRFGIVLGRLNGPTLLQLTRSGGVTFAQAGAILASLGLSVHRMPPPPEAFYLRRWMDTAFRRSGDIVPKHIASGILALIDRLQQPGDGLCHGDIHPNNVIMTADGPRLIDWTFSIRAPAALDHGLTHISLTEFALDVTDNPQRPLAVNAAAQSEYARLSGKPVAALRQTMETWLPIAIVRYFLIMGGPTSERWRRMMQRAEAALRPQD</sequence>
<evidence type="ECO:0000313" key="3">
    <source>
        <dbReference type="Proteomes" id="UP000057737"/>
    </source>
</evidence>
<dbReference type="Pfam" id="PF01636">
    <property type="entry name" value="APH"/>
    <property type="match status" value="1"/>
</dbReference>
<dbReference type="GO" id="GO:0016740">
    <property type="term" value="F:transferase activity"/>
    <property type="evidence" value="ECO:0007669"/>
    <property type="project" value="UniProtKB-KW"/>
</dbReference>
<evidence type="ECO:0000259" key="1">
    <source>
        <dbReference type="Pfam" id="PF01636"/>
    </source>
</evidence>
<gene>
    <name evidence="2" type="ORF">AS156_08005</name>
</gene>
<reference evidence="2 3" key="1">
    <citation type="submission" date="2015-11" db="EMBL/GenBank/DDBJ databases">
        <title>Draft Genome Sequence of the Strain BR 10303 (Bradyrhizobium sp.) isolated from nodules of Centrolobium paraense.</title>
        <authorList>
            <person name="Zelli J.E."/>
            <person name="Simoes-Araujo J.L."/>
            <person name="Barauna A.C."/>
            <person name="Silva K."/>
        </authorList>
    </citation>
    <scope>NUCLEOTIDE SEQUENCE [LARGE SCALE GENOMIC DNA]</scope>
    <source>
        <strain evidence="2 3">BR 10303</strain>
    </source>
</reference>
<organism evidence="2 3">
    <name type="scientific">Bradyrhizobium macuxiense</name>
    <dbReference type="NCBI Taxonomy" id="1755647"/>
    <lineage>
        <taxon>Bacteria</taxon>
        <taxon>Pseudomonadati</taxon>
        <taxon>Pseudomonadota</taxon>
        <taxon>Alphaproteobacteria</taxon>
        <taxon>Hyphomicrobiales</taxon>
        <taxon>Nitrobacteraceae</taxon>
        <taxon>Bradyrhizobium</taxon>
    </lineage>
</organism>
<evidence type="ECO:0000313" key="2">
    <source>
        <dbReference type="EMBL" id="KWV53938.1"/>
    </source>
</evidence>
<dbReference type="Proteomes" id="UP000057737">
    <property type="component" value="Unassembled WGS sequence"/>
</dbReference>
<dbReference type="SUPFAM" id="SSF56112">
    <property type="entry name" value="Protein kinase-like (PK-like)"/>
    <property type="match status" value="1"/>
</dbReference>
<dbReference type="OrthoDB" id="179763at2"/>
<keyword evidence="3" id="KW-1185">Reference proteome</keyword>
<proteinExistence type="predicted"/>
<name>A0A109JS30_9BRAD</name>
<dbReference type="EMBL" id="LNCU01000074">
    <property type="protein sequence ID" value="KWV53938.1"/>
    <property type="molecule type" value="Genomic_DNA"/>
</dbReference>
<protein>
    <submittedName>
        <fullName evidence="2">Phosphotransferase</fullName>
    </submittedName>
</protein>
<keyword evidence="2" id="KW-0808">Transferase</keyword>
<dbReference type="InterPro" id="IPR011009">
    <property type="entry name" value="Kinase-like_dom_sf"/>
</dbReference>
<feature type="domain" description="Aminoglycoside phosphotransferase" evidence="1">
    <location>
        <begin position="25"/>
        <end position="192"/>
    </location>
</feature>
<accession>A0A109JS30</accession>
<dbReference type="AlphaFoldDB" id="A0A109JS30"/>
<comment type="caution">
    <text evidence="2">The sequence shown here is derived from an EMBL/GenBank/DDBJ whole genome shotgun (WGS) entry which is preliminary data.</text>
</comment>